<reference evidence="3 4" key="1">
    <citation type="submission" date="2016-02" db="EMBL/GenBank/DDBJ databases">
        <title>Draft genome sequence of Aeromonas trota strain 1999lcr isolated from cerebrospinal fluid (CSF).</title>
        <authorList>
            <person name="Dallagassa C.B."/>
            <person name="Prediger K.C."/>
            <person name="Weiss V.A."/>
            <person name="Assis F.E."/>
            <person name="Baura V."/>
            <person name="Cruz L.M."/>
            <person name="Souza E.M."/>
            <person name="Pedrosa F.O."/>
            <person name="Fadel-Picheth C.M."/>
        </authorList>
    </citation>
    <scope>NUCLEOTIDE SEQUENCE [LARGE SCALE GENOMIC DNA]</scope>
    <source>
        <strain evidence="3 4">1999lcr</strain>
    </source>
</reference>
<evidence type="ECO:0000256" key="1">
    <source>
        <dbReference type="SAM" id="Phobius"/>
    </source>
</evidence>
<feature type="transmembrane region" description="Helical" evidence="1">
    <location>
        <begin position="171"/>
        <end position="193"/>
    </location>
</feature>
<dbReference type="PANTHER" id="PTHR42208:SF1">
    <property type="entry name" value="HEAVY METAL TRANSPORTER"/>
    <property type="match status" value="1"/>
</dbReference>
<feature type="transmembrane region" description="Helical" evidence="1">
    <location>
        <begin position="205"/>
        <end position="225"/>
    </location>
</feature>
<keyword evidence="1" id="KW-0812">Transmembrane</keyword>
<feature type="transmembrane region" description="Helical" evidence="1">
    <location>
        <begin position="59"/>
        <end position="80"/>
    </location>
</feature>
<dbReference type="EMBL" id="JMGO02000018">
    <property type="protein sequence ID" value="KXU78446.1"/>
    <property type="molecule type" value="Genomic_DNA"/>
</dbReference>
<dbReference type="STRING" id="29489.VL01_20100"/>
<sequence>MTHNLDLLGALLVGLAGSAHCIGMCGGVSAALAMAIPADKQHFWGRLTYLLNYNLGRILSYVIAGALVGGLLATTSELGAGKHAIAGLRLIAALLMIALGLYLAGWWQGILLLERIGARLWPHIKPLAGKFLPFTSPLQALPFGMVWGWLPCGLVYSMLTWSAAAGSASGGALIMLAFGLGTLPTLFALGGLADRLRYWLTLRSLRLGGALLLIFYGVHTLWVGIASF</sequence>
<keyword evidence="1" id="KW-0472">Membrane</keyword>
<dbReference type="InterPro" id="IPR039447">
    <property type="entry name" value="UreH-like_TM_dom"/>
</dbReference>
<feature type="transmembrane region" description="Helical" evidence="1">
    <location>
        <begin position="87"/>
        <end position="107"/>
    </location>
</feature>
<dbReference type="AlphaFoldDB" id="A0A175VCN6"/>
<protein>
    <submittedName>
        <fullName evidence="3">Cytochrome biogenesis protein</fullName>
    </submittedName>
</protein>
<dbReference type="Pfam" id="PF13386">
    <property type="entry name" value="DsbD_2"/>
    <property type="match status" value="1"/>
</dbReference>
<feature type="domain" description="Urease accessory protein UreH-like transmembrane" evidence="2">
    <location>
        <begin position="10"/>
        <end position="218"/>
    </location>
</feature>
<dbReference type="OrthoDB" id="9798690at2"/>
<dbReference type="RefSeq" id="WP_061477537.1">
    <property type="nucleotide sequence ID" value="NZ_AP027939.1"/>
</dbReference>
<name>A0A175VCN6_AEREN</name>
<evidence type="ECO:0000259" key="2">
    <source>
        <dbReference type="Pfam" id="PF13386"/>
    </source>
</evidence>
<dbReference type="PANTHER" id="PTHR42208">
    <property type="entry name" value="HEAVY METAL TRANSPORTER-RELATED"/>
    <property type="match status" value="1"/>
</dbReference>
<organism evidence="3 4">
    <name type="scientific">Aeromonas enteropelogenes</name>
    <name type="common">Aeromonas trota</name>
    <dbReference type="NCBI Taxonomy" id="29489"/>
    <lineage>
        <taxon>Bacteria</taxon>
        <taxon>Pseudomonadati</taxon>
        <taxon>Pseudomonadota</taxon>
        <taxon>Gammaproteobacteria</taxon>
        <taxon>Aeromonadales</taxon>
        <taxon>Aeromonadaceae</taxon>
        <taxon>Aeromonas</taxon>
    </lineage>
</organism>
<evidence type="ECO:0000313" key="3">
    <source>
        <dbReference type="EMBL" id="KXU78446.1"/>
    </source>
</evidence>
<dbReference type="Proteomes" id="UP000078435">
    <property type="component" value="Unassembled WGS sequence"/>
</dbReference>
<evidence type="ECO:0000313" key="4">
    <source>
        <dbReference type="Proteomes" id="UP000078435"/>
    </source>
</evidence>
<gene>
    <name evidence="3" type="ORF">LCR_04725</name>
</gene>
<accession>A0A175VCN6</accession>
<comment type="caution">
    <text evidence="3">The sequence shown here is derived from an EMBL/GenBank/DDBJ whole genome shotgun (WGS) entry which is preliminary data.</text>
</comment>
<proteinExistence type="predicted"/>
<keyword evidence="1" id="KW-1133">Transmembrane helix</keyword>